<name>W1WKJ1_9ZZZZ</name>
<evidence type="ECO:0000313" key="2">
    <source>
        <dbReference type="EMBL" id="ETJ18727.1"/>
    </source>
</evidence>
<protein>
    <submittedName>
        <fullName evidence="2">Uncharacterized protein</fullName>
    </submittedName>
</protein>
<organism evidence="2">
    <name type="scientific">human gut metagenome</name>
    <dbReference type="NCBI Taxonomy" id="408170"/>
    <lineage>
        <taxon>unclassified sequences</taxon>
        <taxon>metagenomes</taxon>
        <taxon>organismal metagenomes</taxon>
    </lineage>
</organism>
<reference evidence="2" key="1">
    <citation type="submission" date="2013-12" db="EMBL/GenBank/DDBJ databases">
        <title>A Varibaculum cambriense genome reconstructed from a premature infant gut community with otherwise low bacterial novelty that shifts toward anaerobic metabolism during the third week of life.</title>
        <authorList>
            <person name="Brown C.T."/>
            <person name="Sharon I."/>
            <person name="Thomas B.C."/>
            <person name="Castelle C.J."/>
            <person name="Morowitz M.J."/>
            <person name="Banfield J.F."/>
        </authorList>
    </citation>
    <scope>NUCLEOTIDE SEQUENCE</scope>
</reference>
<dbReference type="AlphaFoldDB" id="W1WKJ1"/>
<feature type="compositionally biased region" description="Basic and acidic residues" evidence="1">
    <location>
        <begin position="1"/>
        <end position="10"/>
    </location>
</feature>
<proteinExistence type="predicted"/>
<feature type="region of interest" description="Disordered" evidence="1">
    <location>
        <begin position="1"/>
        <end position="28"/>
    </location>
</feature>
<accession>W1WKJ1</accession>
<gene>
    <name evidence="2" type="ORF">Q604_UNBC18596G0011</name>
</gene>
<comment type="caution">
    <text evidence="2">The sequence shown here is derived from an EMBL/GenBank/DDBJ whole genome shotgun (WGS) entry which is preliminary data.</text>
</comment>
<dbReference type="EMBL" id="AZMM01018596">
    <property type="protein sequence ID" value="ETJ18727.1"/>
    <property type="molecule type" value="Genomic_DNA"/>
</dbReference>
<evidence type="ECO:0000256" key="1">
    <source>
        <dbReference type="SAM" id="MobiDB-lite"/>
    </source>
</evidence>
<sequence length="46" mass="4759">MVISATDRRSVGQGVKTPPFHGGNTGSNPVRTILSAIAQLVVAHDC</sequence>